<accession>A0A0A1FH13</accession>
<evidence type="ECO:0000256" key="7">
    <source>
        <dbReference type="ARBA" id="ARBA00023002"/>
    </source>
</evidence>
<dbReference type="InterPro" id="IPR036291">
    <property type="entry name" value="NAD(P)-bd_dom_sf"/>
</dbReference>
<evidence type="ECO:0000256" key="11">
    <source>
        <dbReference type="SAM" id="Phobius"/>
    </source>
</evidence>
<evidence type="ECO:0000256" key="8">
    <source>
        <dbReference type="ARBA" id="ARBA00032024"/>
    </source>
</evidence>
<keyword evidence="11" id="KW-0812">Transmembrane</keyword>
<reference evidence="15" key="1">
    <citation type="journal article" date="2014" name="Soil Biol. Biochem.">
        <title>Structure and function of bacterial communities in ageing soils: Insights from the Mendocino ecological staircase.</title>
        <authorList>
            <person name="Uroz S."/>
            <person name="Tech J.J."/>
            <person name="Sawaya N.A."/>
            <person name="Frey-Klett P."/>
            <person name="Leveau J.H.J."/>
        </authorList>
    </citation>
    <scope>NUCLEOTIDE SEQUENCE [LARGE SCALE GENOMIC DNA]</scope>
    <source>
        <strain evidence="15">Cal35</strain>
    </source>
</reference>
<dbReference type="InterPro" id="IPR008927">
    <property type="entry name" value="6-PGluconate_DH-like_C_sf"/>
</dbReference>
<dbReference type="Gene3D" id="1.10.1040.10">
    <property type="entry name" value="N-(1-d-carboxylethyl)-l-norvaline Dehydrogenase, domain 2"/>
    <property type="match status" value="1"/>
</dbReference>
<keyword evidence="5 10" id="KW-0566">Pantothenate biosynthesis</keyword>
<dbReference type="PANTHER" id="PTHR43765">
    <property type="entry name" value="2-DEHYDROPANTOATE 2-REDUCTASE-RELATED"/>
    <property type="match status" value="1"/>
</dbReference>
<dbReference type="HOGENOM" id="CLU_031468_0_0_4"/>
<evidence type="ECO:0000259" key="13">
    <source>
        <dbReference type="Pfam" id="PF08546"/>
    </source>
</evidence>
<evidence type="ECO:0000256" key="1">
    <source>
        <dbReference type="ARBA" id="ARBA00004994"/>
    </source>
</evidence>
<evidence type="ECO:0000256" key="3">
    <source>
        <dbReference type="ARBA" id="ARBA00013014"/>
    </source>
</evidence>
<comment type="catalytic activity">
    <reaction evidence="9 10">
        <text>(R)-pantoate + NADP(+) = 2-dehydropantoate + NADPH + H(+)</text>
        <dbReference type="Rhea" id="RHEA:16233"/>
        <dbReference type="ChEBI" id="CHEBI:11561"/>
        <dbReference type="ChEBI" id="CHEBI:15378"/>
        <dbReference type="ChEBI" id="CHEBI:15980"/>
        <dbReference type="ChEBI" id="CHEBI:57783"/>
        <dbReference type="ChEBI" id="CHEBI:58349"/>
        <dbReference type="EC" id="1.1.1.169"/>
    </reaction>
</comment>
<protein>
    <recommendedName>
        <fullName evidence="4 10">2-dehydropantoate 2-reductase</fullName>
        <ecNumber evidence="3 10">1.1.1.169</ecNumber>
    </recommendedName>
    <alternativeName>
        <fullName evidence="8 10">Ketopantoate reductase</fullName>
    </alternativeName>
</protein>
<proteinExistence type="inferred from homology"/>
<evidence type="ECO:0000256" key="10">
    <source>
        <dbReference type="RuleBase" id="RU362068"/>
    </source>
</evidence>
<dbReference type="PANTHER" id="PTHR43765:SF2">
    <property type="entry name" value="2-DEHYDROPANTOATE 2-REDUCTASE"/>
    <property type="match status" value="1"/>
</dbReference>
<dbReference type="EC" id="1.1.1.169" evidence="3 10"/>
<dbReference type="GO" id="GO:0005737">
    <property type="term" value="C:cytoplasm"/>
    <property type="evidence" value="ECO:0007669"/>
    <property type="project" value="TreeGrafter"/>
</dbReference>
<sequence length="350" mass="37436">MAADRGVTMKIAVFGAGSIGVYIGASLYAAGADVVMIGRARMHRQIASQGVLLTDLDGRRQQLEAHDFPYDENPSALAAADLILVTVKSADSAAAAVAIAQYAKPEALIVSLQNGVGNANTLRGAMTGWQVLAGMVPFNVVQMAGSRFHRGSGGELMIEACARLEQWHAIFSEAGLPIQQCHDFAAIQWGKLLLNLNNAVNALSDLPLKSELSQRAYRRCLALLIEEALQVLRAAGIRPAKIAKVAPQFLPMLLRLPDSLFKRIAAAMLKIDPEARSSMWEDLRAGRRTEVDYLNGAIVCLAQSLGKGAPANRHIVALIHAAEGTGLQPLSGEALYLDLQSRALQSDTEP</sequence>
<comment type="similarity">
    <text evidence="2 10">Belongs to the ketopantoate reductase family.</text>
</comment>
<dbReference type="Proteomes" id="UP000030302">
    <property type="component" value="Chromosome"/>
</dbReference>
<dbReference type="STRING" id="279058.LT85_3751"/>
<gene>
    <name evidence="14" type="ORF">LT85_3751</name>
</gene>
<evidence type="ECO:0000313" key="15">
    <source>
        <dbReference type="Proteomes" id="UP000030302"/>
    </source>
</evidence>
<dbReference type="EMBL" id="CP009962">
    <property type="protein sequence ID" value="AIY42909.1"/>
    <property type="molecule type" value="Genomic_DNA"/>
</dbReference>
<evidence type="ECO:0000256" key="9">
    <source>
        <dbReference type="ARBA" id="ARBA00048793"/>
    </source>
</evidence>
<keyword evidence="6 10" id="KW-0521">NADP</keyword>
<evidence type="ECO:0000256" key="2">
    <source>
        <dbReference type="ARBA" id="ARBA00007870"/>
    </source>
</evidence>
<name>A0A0A1FH13_9BURK</name>
<keyword evidence="15" id="KW-1185">Reference proteome</keyword>
<dbReference type="OrthoDB" id="8555723at2"/>
<dbReference type="Gene3D" id="3.40.50.720">
    <property type="entry name" value="NAD(P)-binding Rossmann-like Domain"/>
    <property type="match status" value="1"/>
</dbReference>
<feature type="domain" description="Ketopantoate reductase N-terminal" evidence="12">
    <location>
        <begin position="11"/>
        <end position="158"/>
    </location>
</feature>
<feature type="domain" description="Ketopantoate reductase C-terminal" evidence="13">
    <location>
        <begin position="183"/>
        <end position="323"/>
    </location>
</feature>
<evidence type="ECO:0000256" key="5">
    <source>
        <dbReference type="ARBA" id="ARBA00022655"/>
    </source>
</evidence>
<keyword evidence="11" id="KW-0472">Membrane</keyword>
<dbReference type="InterPro" id="IPR003710">
    <property type="entry name" value="ApbA"/>
</dbReference>
<evidence type="ECO:0000256" key="6">
    <source>
        <dbReference type="ARBA" id="ARBA00022857"/>
    </source>
</evidence>
<comment type="function">
    <text evidence="10">Catalyzes the NADPH-dependent reduction of ketopantoate into pantoic acid.</text>
</comment>
<evidence type="ECO:0000259" key="12">
    <source>
        <dbReference type="Pfam" id="PF02558"/>
    </source>
</evidence>
<dbReference type="GO" id="GO:0008677">
    <property type="term" value="F:2-dehydropantoate 2-reductase activity"/>
    <property type="evidence" value="ECO:0007669"/>
    <property type="project" value="UniProtKB-EC"/>
</dbReference>
<dbReference type="SUPFAM" id="SSF51735">
    <property type="entry name" value="NAD(P)-binding Rossmann-fold domains"/>
    <property type="match status" value="1"/>
</dbReference>
<dbReference type="UniPathway" id="UPA00028">
    <property type="reaction ID" value="UER00004"/>
</dbReference>
<dbReference type="SUPFAM" id="SSF48179">
    <property type="entry name" value="6-phosphogluconate dehydrogenase C-terminal domain-like"/>
    <property type="match status" value="1"/>
</dbReference>
<evidence type="ECO:0000313" key="14">
    <source>
        <dbReference type="EMBL" id="AIY42909.1"/>
    </source>
</evidence>
<dbReference type="Pfam" id="PF08546">
    <property type="entry name" value="ApbA_C"/>
    <property type="match status" value="1"/>
</dbReference>
<dbReference type="NCBIfam" id="TIGR00745">
    <property type="entry name" value="apbA_panE"/>
    <property type="match status" value="1"/>
</dbReference>
<feature type="transmembrane region" description="Helical" evidence="11">
    <location>
        <begin position="12"/>
        <end position="35"/>
    </location>
</feature>
<evidence type="ECO:0000256" key="4">
    <source>
        <dbReference type="ARBA" id="ARBA00019465"/>
    </source>
</evidence>
<keyword evidence="7 10" id="KW-0560">Oxidoreductase</keyword>
<comment type="pathway">
    <text evidence="1 10">Cofactor biosynthesis; (R)-pantothenate biosynthesis; (R)-pantoate from 3-methyl-2-oxobutanoate: step 2/2.</text>
</comment>
<dbReference type="InterPro" id="IPR013328">
    <property type="entry name" value="6PGD_dom2"/>
</dbReference>
<dbReference type="InterPro" id="IPR050838">
    <property type="entry name" value="Ketopantoate_reductase"/>
</dbReference>
<dbReference type="Pfam" id="PF02558">
    <property type="entry name" value="ApbA"/>
    <property type="match status" value="1"/>
</dbReference>
<dbReference type="KEGG" id="care:LT85_3751"/>
<dbReference type="InterPro" id="IPR013752">
    <property type="entry name" value="KPA_reductase"/>
</dbReference>
<dbReference type="NCBIfam" id="NF006083">
    <property type="entry name" value="PRK08229.1"/>
    <property type="match status" value="1"/>
</dbReference>
<dbReference type="GO" id="GO:0015940">
    <property type="term" value="P:pantothenate biosynthetic process"/>
    <property type="evidence" value="ECO:0007669"/>
    <property type="project" value="UniProtKB-UniPathway"/>
</dbReference>
<dbReference type="GO" id="GO:0050661">
    <property type="term" value="F:NADP binding"/>
    <property type="evidence" value="ECO:0007669"/>
    <property type="project" value="TreeGrafter"/>
</dbReference>
<keyword evidence="11" id="KW-1133">Transmembrane helix</keyword>
<organism evidence="14 15">
    <name type="scientific">Collimonas arenae</name>
    <dbReference type="NCBI Taxonomy" id="279058"/>
    <lineage>
        <taxon>Bacteria</taxon>
        <taxon>Pseudomonadati</taxon>
        <taxon>Pseudomonadota</taxon>
        <taxon>Betaproteobacteria</taxon>
        <taxon>Burkholderiales</taxon>
        <taxon>Oxalobacteraceae</taxon>
        <taxon>Collimonas</taxon>
    </lineage>
</organism>
<dbReference type="AlphaFoldDB" id="A0A0A1FH13"/>
<dbReference type="InterPro" id="IPR013332">
    <property type="entry name" value="KPR_N"/>
</dbReference>